<organism evidence="1 2">
    <name type="scientific">Vitrella brassicaformis (strain CCMP3155)</name>
    <dbReference type="NCBI Taxonomy" id="1169540"/>
    <lineage>
        <taxon>Eukaryota</taxon>
        <taxon>Sar</taxon>
        <taxon>Alveolata</taxon>
        <taxon>Colpodellida</taxon>
        <taxon>Vitrellaceae</taxon>
        <taxon>Vitrella</taxon>
    </lineage>
</organism>
<dbReference type="EMBL" id="CDMY01000299">
    <property type="protein sequence ID" value="CEM00792.1"/>
    <property type="molecule type" value="Genomic_DNA"/>
</dbReference>
<reference evidence="1 2" key="1">
    <citation type="submission" date="2014-11" db="EMBL/GenBank/DDBJ databases">
        <authorList>
            <person name="Zhu J."/>
            <person name="Qi W."/>
            <person name="Song R."/>
        </authorList>
    </citation>
    <scope>NUCLEOTIDE SEQUENCE [LARGE SCALE GENOMIC DNA]</scope>
</reference>
<proteinExistence type="predicted"/>
<name>A0A0G4ESA5_VITBC</name>
<dbReference type="VEuPathDB" id="CryptoDB:Vbra_2112"/>
<dbReference type="InParanoid" id="A0A0G4ESA5"/>
<evidence type="ECO:0000313" key="2">
    <source>
        <dbReference type="Proteomes" id="UP000041254"/>
    </source>
</evidence>
<protein>
    <submittedName>
        <fullName evidence="1">Uncharacterized protein</fullName>
    </submittedName>
</protein>
<gene>
    <name evidence="1" type="ORF">Vbra_2112</name>
</gene>
<dbReference type="AlphaFoldDB" id="A0A0G4ESA5"/>
<evidence type="ECO:0000313" key="1">
    <source>
        <dbReference type="EMBL" id="CEM00792.1"/>
    </source>
</evidence>
<keyword evidence="2" id="KW-1185">Reference proteome</keyword>
<sequence length="217" mass="24591">MQAQEAAPLPAAPADKEQLYKRIIDMKSTLRVDDSFMEQTKAFIMGLRTVVGVTRVSDLIEKLEDHVRSIRETPASSADELSTTDETRQAVVEFRQALWTEVHGRRTFVLATQAEKEQLHQRIVKLRPTLKLSVNFLAHTKSVIINLKGAAAVKRVCTLIENLEKHTQSIKGHMQHTPSGFAEAPYSLNETHVFVHGFWKDLWREGQRDDAAHRSGQ</sequence>
<accession>A0A0G4ESA5</accession>
<dbReference type="Proteomes" id="UP000041254">
    <property type="component" value="Unassembled WGS sequence"/>
</dbReference>